<proteinExistence type="predicted"/>
<accession>A0A9P5Y4Z6</accession>
<evidence type="ECO:0000313" key="3">
    <source>
        <dbReference type="Proteomes" id="UP000807353"/>
    </source>
</evidence>
<gene>
    <name evidence="2" type="ORF">BDZ94DRAFT_1261654</name>
</gene>
<evidence type="ECO:0000256" key="1">
    <source>
        <dbReference type="SAM" id="Phobius"/>
    </source>
</evidence>
<keyword evidence="1" id="KW-0812">Transmembrane</keyword>
<dbReference type="AlphaFoldDB" id="A0A9P5Y4Z6"/>
<name>A0A9P5Y4Z6_9AGAR</name>
<feature type="transmembrane region" description="Helical" evidence="1">
    <location>
        <begin position="12"/>
        <end position="30"/>
    </location>
</feature>
<sequence length="104" mass="12469">MRYGSEYYRLHFLTAICFGIFLCSFCVRPYRSSRPPFIHLCLLEWYNHVVKRYFNWLRDGTVVKDPLLYVMLGKLVVISRPHPDFVSRSQVYFRVVWPTLSNEG</sequence>
<dbReference type="EMBL" id="MU150273">
    <property type="protein sequence ID" value="KAF9462345.1"/>
    <property type="molecule type" value="Genomic_DNA"/>
</dbReference>
<dbReference type="Proteomes" id="UP000807353">
    <property type="component" value="Unassembled WGS sequence"/>
</dbReference>
<keyword evidence="1" id="KW-0472">Membrane</keyword>
<keyword evidence="1" id="KW-1133">Transmembrane helix</keyword>
<comment type="caution">
    <text evidence="2">The sequence shown here is derived from an EMBL/GenBank/DDBJ whole genome shotgun (WGS) entry which is preliminary data.</text>
</comment>
<reference evidence="2" key="1">
    <citation type="submission" date="2020-11" db="EMBL/GenBank/DDBJ databases">
        <authorList>
            <consortium name="DOE Joint Genome Institute"/>
            <person name="Ahrendt S."/>
            <person name="Riley R."/>
            <person name="Andreopoulos W."/>
            <person name="Labutti K."/>
            <person name="Pangilinan J."/>
            <person name="Ruiz-Duenas F.J."/>
            <person name="Barrasa J.M."/>
            <person name="Sanchez-Garcia M."/>
            <person name="Camarero S."/>
            <person name="Miyauchi S."/>
            <person name="Serrano A."/>
            <person name="Linde D."/>
            <person name="Babiker R."/>
            <person name="Drula E."/>
            <person name="Ayuso-Fernandez I."/>
            <person name="Pacheco R."/>
            <person name="Padilla G."/>
            <person name="Ferreira P."/>
            <person name="Barriuso J."/>
            <person name="Kellner H."/>
            <person name="Castanera R."/>
            <person name="Alfaro M."/>
            <person name="Ramirez L."/>
            <person name="Pisabarro A.G."/>
            <person name="Kuo A."/>
            <person name="Tritt A."/>
            <person name="Lipzen A."/>
            <person name="He G."/>
            <person name="Yan M."/>
            <person name="Ng V."/>
            <person name="Cullen D."/>
            <person name="Martin F."/>
            <person name="Rosso M.-N."/>
            <person name="Henrissat B."/>
            <person name="Hibbett D."/>
            <person name="Martinez A.T."/>
            <person name="Grigoriev I.V."/>
        </authorList>
    </citation>
    <scope>NUCLEOTIDE SEQUENCE</scope>
    <source>
        <strain evidence="2">CBS 247.69</strain>
    </source>
</reference>
<organism evidence="2 3">
    <name type="scientific">Collybia nuda</name>
    <dbReference type="NCBI Taxonomy" id="64659"/>
    <lineage>
        <taxon>Eukaryota</taxon>
        <taxon>Fungi</taxon>
        <taxon>Dikarya</taxon>
        <taxon>Basidiomycota</taxon>
        <taxon>Agaricomycotina</taxon>
        <taxon>Agaricomycetes</taxon>
        <taxon>Agaricomycetidae</taxon>
        <taxon>Agaricales</taxon>
        <taxon>Tricholomatineae</taxon>
        <taxon>Clitocybaceae</taxon>
        <taxon>Collybia</taxon>
    </lineage>
</organism>
<keyword evidence="3" id="KW-1185">Reference proteome</keyword>
<protein>
    <submittedName>
        <fullName evidence="2">Uncharacterized protein</fullName>
    </submittedName>
</protein>
<evidence type="ECO:0000313" key="2">
    <source>
        <dbReference type="EMBL" id="KAF9462345.1"/>
    </source>
</evidence>